<gene>
    <name evidence="2" type="ORF">C0Q70_17358</name>
</gene>
<keyword evidence="3" id="KW-1185">Reference proteome</keyword>
<dbReference type="OrthoDB" id="6143625at2759"/>
<evidence type="ECO:0000313" key="3">
    <source>
        <dbReference type="Proteomes" id="UP000245119"/>
    </source>
</evidence>
<sequence>MAKPWSSYPGSSRQERSGSDLKGHGRREEKTSGRPAALFSRTKKRGSAHAQKPEKFAEIKLAGEDDSEDDRTPVFEILQQLDEKLRERDEDDPHEVFNDWCAGHAASQFPGIWIKAIAVPPSILSVSPVKVLETPKTNSVSFFTVQGQESDQKGRQAMIKVFAAFCLLNESMEREGRPTMFVMANVHSDNVLGWLKRGQRRDKTLEDRLPHVFKWESYTCLPGGRHVDDIIVVHKDRILLVQVKAVGSSESSRRPEVVQKSVQSACKQLEEGRAHFNTLMGRSRDPQDDQVQLVVATPMLSREHSAGLSQDQQVHLLCRDDLFEDNITEAAGERDISKFRAWWAALPSATPNLEAKRMSETVGKYVGLLSTPVVIKKGNEHHLYRHPHQMITVTSRLFRRDILSEKQIRGMEEFDSEKFVYLSGPEASGKLQVILRKAHLFAAADPANRVIVLTITCGSATSCIDSLVLRSLEHAIPQQVTALCLDTSEVKREEDLRSKVNGVTSEGVRSVLFLVVNLPPKNVCEPMLKLLRSVYPEFSMWCAGALSDKPDSFRAFPMEMLLRCPPAVQHLLHHVDWKAERKACYVTEATHLETPTTGPTPLCIRHERHSPRGEVINCARCANEIVAILRELGQFHPAPKSTTEHHSAPHVSETWNFSVTTHLSAFEVPVVIQLNLPRYLYRKEGKMLHVESQDYHKYMDRVRRSVFLQALRQKGLKAEVKVKLSCNDFDEVRVRNTLLTTWVHDFVGLESGVVIYLPGDEAAGSKGEVKVEGHDVQREIPVPGVFKDTSAPPSGSDEHVTADEDRGQRARDEWARASAEESGDVSSKEESMIMSTRYWRRRDLQRFSEWDKTGILLAGSTCLAQLILLVP</sequence>
<feature type="region of interest" description="Disordered" evidence="1">
    <location>
        <begin position="1"/>
        <end position="72"/>
    </location>
</feature>
<feature type="compositionally biased region" description="Basic and acidic residues" evidence="1">
    <location>
        <begin position="796"/>
        <end position="819"/>
    </location>
</feature>
<dbReference type="AlphaFoldDB" id="A0A2T7NK57"/>
<organism evidence="2 3">
    <name type="scientific">Pomacea canaliculata</name>
    <name type="common">Golden apple snail</name>
    <dbReference type="NCBI Taxonomy" id="400727"/>
    <lineage>
        <taxon>Eukaryota</taxon>
        <taxon>Metazoa</taxon>
        <taxon>Spiralia</taxon>
        <taxon>Lophotrochozoa</taxon>
        <taxon>Mollusca</taxon>
        <taxon>Gastropoda</taxon>
        <taxon>Caenogastropoda</taxon>
        <taxon>Architaenioglossa</taxon>
        <taxon>Ampullarioidea</taxon>
        <taxon>Ampullariidae</taxon>
        <taxon>Pomacea</taxon>
    </lineage>
</organism>
<accession>A0A2T7NK57</accession>
<evidence type="ECO:0000313" key="2">
    <source>
        <dbReference type="EMBL" id="PVD21560.1"/>
    </source>
</evidence>
<protein>
    <submittedName>
        <fullName evidence="2">Uncharacterized protein</fullName>
    </submittedName>
</protein>
<feature type="compositionally biased region" description="Basic and acidic residues" evidence="1">
    <location>
        <begin position="51"/>
        <end position="63"/>
    </location>
</feature>
<feature type="compositionally biased region" description="Basic and acidic residues" evidence="1">
    <location>
        <begin position="13"/>
        <end position="32"/>
    </location>
</feature>
<reference evidence="2 3" key="1">
    <citation type="submission" date="2018-04" db="EMBL/GenBank/DDBJ databases">
        <title>The genome of golden apple snail Pomacea canaliculata provides insight into stress tolerance and invasive adaptation.</title>
        <authorList>
            <person name="Liu C."/>
            <person name="Liu B."/>
            <person name="Ren Y."/>
            <person name="Zhang Y."/>
            <person name="Wang H."/>
            <person name="Li S."/>
            <person name="Jiang F."/>
            <person name="Yin L."/>
            <person name="Zhang G."/>
            <person name="Qian W."/>
            <person name="Fan W."/>
        </authorList>
    </citation>
    <scope>NUCLEOTIDE SEQUENCE [LARGE SCALE GENOMIC DNA]</scope>
    <source>
        <strain evidence="2">SZHN2017</strain>
        <tissue evidence="2">Muscle</tissue>
    </source>
</reference>
<comment type="caution">
    <text evidence="2">The sequence shown here is derived from an EMBL/GenBank/DDBJ whole genome shotgun (WGS) entry which is preliminary data.</text>
</comment>
<feature type="region of interest" description="Disordered" evidence="1">
    <location>
        <begin position="784"/>
        <end position="828"/>
    </location>
</feature>
<evidence type="ECO:0000256" key="1">
    <source>
        <dbReference type="SAM" id="MobiDB-lite"/>
    </source>
</evidence>
<proteinExistence type="predicted"/>
<dbReference type="Proteomes" id="UP000245119">
    <property type="component" value="Linkage Group LG11"/>
</dbReference>
<dbReference type="EMBL" id="PZQS01000011">
    <property type="protein sequence ID" value="PVD21560.1"/>
    <property type="molecule type" value="Genomic_DNA"/>
</dbReference>
<name>A0A2T7NK57_POMCA</name>